<dbReference type="AlphaFoldDB" id="A0A9E4K1R1"/>
<dbReference type="PIRSF" id="PIRSF016184">
    <property type="entry name" value="PhzC_PhzF"/>
    <property type="match status" value="1"/>
</dbReference>
<evidence type="ECO:0000313" key="4">
    <source>
        <dbReference type="Proteomes" id="UP000886687"/>
    </source>
</evidence>
<dbReference type="Pfam" id="PF02567">
    <property type="entry name" value="PhzC-PhzF"/>
    <property type="match status" value="1"/>
</dbReference>
<sequence>MSNSIYIVDAFTHHPFQGNPAAVCLLDQPVDTAWMQSVASEVNLSDTAFLLPMDDGEWNLRWFTPRREVDLCGHATLAAAHILWSELEQTQEQLVFHSPSGLLKASREPQGIMLDFPIDHLIEQTIDQPLVDALGSRPEMVFKGREDLLAVYDSAQQVRTLNPDQIALSKIACRGVITTAPGDENGVDFISRFFAPALGIPEDPVTGSAHCTLAPYWSNQLGKQTLKAYQASLRGGEIEIRIRDQRVMLIGQTVTIIKGKLHA</sequence>
<evidence type="ECO:0000313" key="3">
    <source>
        <dbReference type="EMBL" id="MCG7937378.1"/>
    </source>
</evidence>
<proteinExistence type="inferred from homology"/>
<organism evidence="3 4">
    <name type="scientific">Candidatus Thiodiazotropha lotti</name>
    <dbReference type="NCBI Taxonomy" id="2792787"/>
    <lineage>
        <taxon>Bacteria</taxon>
        <taxon>Pseudomonadati</taxon>
        <taxon>Pseudomonadota</taxon>
        <taxon>Gammaproteobacteria</taxon>
        <taxon>Chromatiales</taxon>
        <taxon>Sedimenticolaceae</taxon>
        <taxon>Candidatus Thiodiazotropha</taxon>
    </lineage>
</organism>
<dbReference type="Proteomes" id="UP000886687">
    <property type="component" value="Unassembled WGS sequence"/>
</dbReference>
<evidence type="ECO:0000256" key="1">
    <source>
        <dbReference type="ARBA" id="ARBA00008270"/>
    </source>
</evidence>
<evidence type="ECO:0000256" key="2">
    <source>
        <dbReference type="ARBA" id="ARBA00023235"/>
    </source>
</evidence>
<gene>
    <name evidence="3" type="ORF">JAZ04_00780</name>
</gene>
<dbReference type="Gene3D" id="3.10.310.10">
    <property type="entry name" value="Diaminopimelate Epimerase, Chain A, domain 1"/>
    <property type="match status" value="2"/>
</dbReference>
<dbReference type="GO" id="GO:0005737">
    <property type="term" value="C:cytoplasm"/>
    <property type="evidence" value="ECO:0007669"/>
    <property type="project" value="TreeGrafter"/>
</dbReference>
<dbReference type="PANTHER" id="PTHR13774">
    <property type="entry name" value="PHENAZINE BIOSYNTHESIS PROTEIN"/>
    <property type="match status" value="1"/>
</dbReference>
<reference evidence="3" key="1">
    <citation type="journal article" date="2021" name="Proc. Natl. Acad. Sci. U.S.A.">
        <title>Global biogeography of chemosynthetic symbionts reveals both localized and globally distributed symbiont groups. .</title>
        <authorList>
            <person name="Osvatic J.T."/>
            <person name="Wilkins L.G.E."/>
            <person name="Leibrecht L."/>
            <person name="Leray M."/>
            <person name="Zauner S."/>
            <person name="Polzin J."/>
            <person name="Camacho Y."/>
            <person name="Gros O."/>
            <person name="van Gils J.A."/>
            <person name="Eisen J.A."/>
            <person name="Petersen J.M."/>
            <person name="Yuen B."/>
        </authorList>
    </citation>
    <scope>NUCLEOTIDE SEQUENCE</scope>
    <source>
        <strain evidence="3">MAGL173</strain>
    </source>
</reference>
<protein>
    <submittedName>
        <fullName evidence="3">PhzF family phenazine biosynthesis protein</fullName>
    </submittedName>
</protein>
<dbReference type="EMBL" id="JAEPDI010000001">
    <property type="protein sequence ID" value="MCG7937378.1"/>
    <property type="molecule type" value="Genomic_DNA"/>
</dbReference>
<comment type="similarity">
    <text evidence="1">Belongs to the PhzF family.</text>
</comment>
<accession>A0A9E4K1R1</accession>
<comment type="caution">
    <text evidence="3">The sequence shown here is derived from an EMBL/GenBank/DDBJ whole genome shotgun (WGS) entry which is preliminary data.</text>
</comment>
<name>A0A9E4K1R1_9GAMM</name>
<dbReference type="NCBIfam" id="TIGR00654">
    <property type="entry name" value="PhzF_family"/>
    <property type="match status" value="1"/>
</dbReference>
<dbReference type="InterPro" id="IPR003719">
    <property type="entry name" value="Phenazine_PhzF-like"/>
</dbReference>
<dbReference type="GO" id="GO:0016853">
    <property type="term" value="F:isomerase activity"/>
    <property type="evidence" value="ECO:0007669"/>
    <property type="project" value="UniProtKB-KW"/>
</dbReference>
<dbReference type="SUPFAM" id="SSF54506">
    <property type="entry name" value="Diaminopimelate epimerase-like"/>
    <property type="match status" value="1"/>
</dbReference>
<keyword evidence="2" id="KW-0413">Isomerase</keyword>
<dbReference type="PANTHER" id="PTHR13774:SF17">
    <property type="entry name" value="PHENAZINE BIOSYNTHESIS-LIKE DOMAIN-CONTAINING PROTEIN"/>
    <property type="match status" value="1"/>
</dbReference>